<feature type="domain" description="Calcineurin-like phosphoesterase" evidence="3">
    <location>
        <begin position="29"/>
        <end position="191"/>
    </location>
</feature>
<dbReference type="PANTHER" id="PTHR31302">
    <property type="entry name" value="TRANSMEMBRANE PROTEIN WITH METALLOPHOSPHOESTERASE DOMAIN-RELATED"/>
    <property type="match status" value="1"/>
</dbReference>
<dbReference type="InterPro" id="IPR051158">
    <property type="entry name" value="Metallophosphoesterase_sf"/>
</dbReference>
<dbReference type="SUPFAM" id="SSF56300">
    <property type="entry name" value="Metallo-dependent phosphatases"/>
    <property type="match status" value="1"/>
</dbReference>
<protein>
    <submittedName>
        <fullName evidence="4">Metallophosphoesterase</fullName>
    </submittedName>
</protein>
<dbReference type="CDD" id="cd07385">
    <property type="entry name" value="MPP_YkuE_C"/>
    <property type="match status" value="1"/>
</dbReference>
<dbReference type="Gene3D" id="3.60.21.10">
    <property type="match status" value="1"/>
</dbReference>
<dbReference type="GO" id="GO:0046872">
    <property type="term" value="F:metal ion binding"/>
    <property type="evidence" value="ECO:0007669"/>
    <property type="project" value="UniProtKB-KW"/>
</dbReference>
<dbReference type="Proteomes" id="UP000767446">
    <property type="component" value="Unassembled WGS sequence"/>
</dbReference>
<dbReference type="InterPro" id="IPR004843">
    <property type="entry name" value="Calcineurin-like_PHP"/>
</dbReference>
<evidence type="ECO:0000313" key="4">
    <source>
        <dbReference type="EMBL" id="MBR8826566.1"/>
    </source>
</evidence>
<evidence type="ECO:0000256" key="1">
    <source>
        <dbReference type="ARBA" id="ARBA00022723"/>
    </source>
</evidence>
<name>A0A941GV45_9CHRO</name>
<dbReference type="GO" id="GO:0009245">
    <property type="term" value="P:lipid A biosynthetic process"/>
    <property type="evidence" value="ECO:0007669"/>
    <property type="project" value="TreeGrafter"/>
</dbReference>
<evidence type="ECO:0000259" key="3">
    <source>
        <dbReference type="Pfam" id="PF00149"/>
    </source>
</evidence>
<gene>
    <name evidence="4" type="ORF">DSM107014_01450</name>
</gene>
<reference evidence="4" key="1">
    <citation type="submission" date="2021-02" db="EMBL/GenBank/DDBJ databases">
        <title>Metagenome analyses of Stigonema ocellatum DSM 106950, Chlorogloea purpurea SAG 13.99 and Gomphosphaeria aponina DSM 107014.</title>
        <authorList>
            <person name="Marter P."/>
            <person name="Huang S."/>
        </authorList>
    </citation>
    <scope>NUCLEOTIDE SEQUENCE</scope>
    <source>
        <strain evidence="4">JP213</strain>
    </source>
</reference>
<evidence type="ECO:0000313" key="5">
    <source>
        <dbReference type="Proteomes" id="UP000767446"/>
    </source>
</evidence>
<proteinExistence type="predicted"/>
<keyword evidence="2" id="KW-0378">Hydrolase</keyword>
<dbReference type="GO" id="GO:0008758">
    <property type="term" value="F:UDP-2,3-diacylglucosamine hydrolase activity"/>
    <property type="evidence" value="ECO:0007669"/>
    <property type="project" value="TreeGrafter"/>
</dbReference>
<dbReference type="Pfam" id="PF00149">
    <property type="entry name" value="Metallophos"/>
    <property type="match status" value="1"/>
</dbReference>
<dbReference type="GO" id="GO:0016020">
    <property type="term" value="C:membrane"/>
    <property type="evidence" value="ECO:0007669"/>
    <property type="project" value="GOC"/>
</dbReference>
<comment type="caution">
    <text evidence="4">The sequence shown here is derived from an EMBL/GenBank/DDBJ whole genome shotgun (WGS) entry which is preliminary data.</text>
</comment>
<accession>A0A941GV45</accession>
<dbReference type="AlphaFoldDB" id="A0A941GV45"/>
<sequence length="278" mass="31316">MSWIGANKLSVERLTVKIKNLPPALSGTKIVHLTDLHYDGLRLPETLLMKTIEVNNEENPDIILLTGDYITDDPTPIHDLVLRLKHLRSKKGIYACLGNHDIYYPQAREIVTKAFTGIGIKVLWNAIAFPLGAGLPIVGLADFWSREFKPEPVFSQLNPNTPRIVLSHQPDTAQILQQWRVDLQLSGHTHGGQMVIPGLGSAPTLIHKLRHYTPAKLHFLIPYLKESLRVAKHWEWALGLHQVGKNLLYVNRGLGTYHPGRFCCPPELTVISLRIQNE</sequence>
<dbReference type="EMBL" id="JADQBC010000005">
    <property type="protein sequence ID" value="MBR8826566.1"/>
    <property type="molecule type" value="Genomic_DNA"/>
</dbReference>
<evidence type="ECO:0000256" key="2">
    <source>
        <dbReference type="ARBA" id="ARBA00022801"/>
    </source>
</evidence>
<keyword evidence="1" id="KW-0479">Metal-binding</keyword>
<dbReference type="PANTHER" id="PTHR31302:SF31">
    <property type="entry name" value="PHOSPHODIESTERASE YAEI"/>
    <property type="match status" value="1"/>
</dbReference>
<dbReference type="InterPro" id="IPR029052">
    <property type="entry name" value="Metallo-depent_PP-like"/>
</dbReference>
<organism evidence="4 5">
    <name type="scientific">Gomphosphaeria aponina SAG 52.96 = DSM 107014</name>
    <dbReference type="NCBI Taxonomy" id="1521640"/>
    <lineage>
        <taxon>Bacteria</taxon>
        <taxon>Bacillati</taxon>
        <taxon>Cyanobacteriota</taxon>
        <taxon>Cyanophyceae</taxon>
        <taxon>Oscillatoriophycideae</taxon>
        <taxon>Chroococcales</taxon>
        <taxon>Gomphosphaeriaceae</taxon>
        <taxon>Gomphosphaeria</taxon>
    </lineage>
</organism>